<dbReference type="InterPro" id="IPR000160">
    <property type="entry name" value="GGDEF_dom"/>
</dbReference>
<reference evidence="5 6" key="1">
    <citation type="submission" date="2023-01" db="EMBL/GenBank/DDBJ databases">
        <title>Novel species of the genus Vogesella isolated from rivers.</title>
        <authorList>
            <person name="Lu H."/>
        </authorList>
    </citation>
    <scope>NUCLEOTIDE SEQUENCE [LARGE SCALE GENOMIC DNA]</scope>
    <source>
        <strain evidence="5 6">DC21W</strain>
    </source>
</reference>
<dbReference type="InterPro" id="IPR007890">
    <property type="entry name" value="CHASE2"/>
</dbReference>
<evidence type="ECO:0000259" key="4">
    <source>
        <dbReference type="PROSITE" id="PS50887"/>
    </source>
</evidence>
<keyword evidence="5" id="KW-0548">Nucleotidyltransferase</keyword>
<dbReference type="GO" id="GO:0052621">
    <property type="term" value="F:diguanylate cyclase activity"/>
    <property type="evidence" value="ECO:0007669"/>
    <property type="project" value="UniProtKB-EC"/>
</dbReference>
<keyword evidence="3" id="KW-0812">Transmembrane</keyword>
<sequence>MPIPTSRTLPGILLPLAALWLGMAPSTLDYRVQDLINQALAADASEQIVIVAIDEKSLAQLGRWPWPRELLAEAIGKLGHARAVGLNLLLAEHSEHPESDQALARAIAQNGKVYLPAFPEPDGTTLRPTLPLPMLAHAARGVGVSDFPPESNGEIRRTYLASGPGDTRLPSFAALVAGQSTSTTSSSNPGDWGRSQPRLLPHLDSDTRFTTIPMAELLSNNQADPRLQDKTVFVGVTAAGSGDEHFTAIQRNQAKSNGVFINAALAQGLQQNTLATPLSPGWRAGLLLALALGWQLLARRRKSLHPIRQAALFVGGMLLGDTLLYQLLHIELGTATLGLLILMAATSNFFLLQSHFKKLAFTDKLTGLANRHHFDERIVLALQHSQLERQALALLVLDVDHFKRYNDHYGHAAGDDILRQIAQVIASMARSPQDTVARIGGEEFALLLPDASQKQAEAIATELRYRLLSRQIPHHSSPLGRVSCSIGIYADTPEPDATVRSIFEQADQALYQAKRNGRDQACVADGLLATRI</sequence>
<organism evidence="5 6">
    <name type="scientific">Vogesella aquatica</name>
    <dbReference type="NCBI Taxonomy" id="2984206"/>
    <lineage>
        <taxon>Bacteria</taxon>
        <taxon>Pseudomonadati</taxon>
        <taxon>Pseudomonadota</taxon>
        <taxon>Betaproteobacteria</taxon>
        <taxon>Neisseriales</taxon>
        <taxon>Chromobacteriaceae</taxon>
        <taxon>Vogesella</taxon>
    </lineage>
</organism>
<dbReference type="PANTHER" id="PTHR45138:SF9">
    <property type="entry name" value="DIGUANYLATE CYCLASE DGCM-RELATED"/>
    <property type="match status" value="1"/>
</dbReference>
<dbReference type="Gene3D" id="3.30.70.270">
    <property type="match status" value="1"/>
</dbReference>
<dbReference type="NCBIfam" id="TIGR00254">
    <property type="entry name" value="GGDEF"/>
    <property type="match status" value="1"/>
</dbReference>
<dbReference type="RefSeq" id="WP_272751900.1">
    <property type="nucleotide sequence ID" value="NZ_JAQQLF010000011.1"/>
</dbReference>
<dbReference type="EMBL" id="JAQQLF010000011">
    <property type="protein sequence ID" value="MDC7717585.1"/>
    <property type="molecule type" value="Genomic_DNA"/>
</dbReference>
<dbReference type="CDD" id="cd01949">
    <property type="entry name" value="GGDEF"/>
    <property type="match status" value="1"/>
</dbReference>
<gene>
    <name evidence="5" type="ORF">PQU95_10215</name>
</gene>
<dbReference type="InterPro" id="IPR043128">
    <property type="entry name" value="Rev_trsase/Diguanyl_cyclase"/>
</dbReference>
<dbReference type="PROSITE" id="PS50887">
    <property type="entry name" value="GGDEF"/>
    <property type="match status" value="1"/>
</dbReference>
<evidence type="ECO:0000313" key="6">
    <source>
        <dbReference type="Proteomes" id="UP001219956"/>
    </source>
</evidence>
<feature type="domain" description="GGDEF" evidence="4">
    <location>
        <begin position="390"/>
        <end position="526"/>
    </location>
</feature>
<dbReference type="Pfam" id="PF00990">
    <property type="entry name" value="GGDEF"/>
    <property type="match status" value="1"/>
</dbReference>
<dbReference type="Pfam" id="PF05226">
    <property type="entry name" value="CHASE2"/>
    <property type="match status" value="1"/>
</dbReference>
<keyword evidence="5" id="KW-0808">Transferase</keyword>
<dbReference type="InterPro" id="IPR050469">
    <property type="entry name" value="Diguanylate_Cyclase"/>
</dbReference>
<comment type="catalytic activity">
    <reaction evidence="2">
        <text>2 GTP = 3',3'-c-di-GMP + 2 diphosphate</text>
        <dbReference type="Rhea" id="RHEA:24898"/>
        <dbReference type="ChEBI" id="CHEBI:33019"/>
        <dbReference type="ChEBI" id="CHEBI:37565"/>
        <dbReference type="ChEBI" id="CHEBI:58805"/>
        <dbReference type="EC" id="2.7.7.65"/>
    </reaction>
</comment>
<protein>
    <recommendedName>
        <fullName evidence="1">diguanylate cyclase</fullName>
        <ecNumber evidence="1">2.7.7.65</ecNumber>
    </recommendedName>
</protein>
<dbReference type="SMART" id="SM00267">
    <property type="entry name" value="GGDEF"/>
    <property type="match status" value="1"/>
</dbReference>
<keyword evidence="3" id="KW-0472">Membrane</keyword>
<evidence type="ECO:0000256" key="3">
    <source>
        <dbReference type="SAM" id="Phobius"/>
    </source>
</evidence>
<evidence type="ECO:0000256" key="1">
    <source>
        <dbReference type="ARBA" id="ARBA00012528"/>
    </source>
</evidence>
<keyword evidence="3" id="KW-1133">Transmembrane helix</keyword>
<evidence type="ECO:0000313" key="5">
    <source>
        <dbReference type="EMBL" id="MDC7717585.1"/>
    </source>
</evidence>
<dbReference type="EC" id="2.7.7.65" evidence="1"/>
<dbReference type="InterPro" id="IPR029787">
    <property type="entry name" value="Nucleotide_cyclase"/>
</dbReference>
<evidence type="ECO:0000256" key="2">
    <source>
        <dbReference type="ARBA" id="ARBA00034247"/>
    </source>
</evidence>
<proteinExistence type="predicted"/>
<keyword evidence="6" id="KW-1185">Reference proteome</keyword>
<dbReference type="SMART" id="SM01080">
    <property type="entry name" value="CHASE2"/>
    <property type="match status" value="1"/>
</dbReference>
<dbReference type="PANTHER" id="PTHR45138">
    <property type="entry name" value="REGULATORY COMPONENTS OF SENSORY TRANSDUCTION SYSTEM"/>
    <property type="match status" value="1"/>
</dbReference>
<comment type="caution">
    <text evidence="5">The sequence shown here is derived from an EMBL/GenBank/DDBJ whole genome shotgun (WGS) entry which is preliminary data.</text>
</comment>
<accession>A0ABT5IYC4</accession>
<dbReference type="Proteomes" id="UP001219956">
    <property type="component" value="Unassembled WGS sequence"/>
</dbReference>
<name>A0ABT5IYC4_9NEIS</name>
<feature type="transmembrane region" description="Helical" evidence="3">
    <location>
        <begin position="334"/>
        <end position="352"/>
    </location>
</feature>
<dbReference type="SUPFAM" id="SSF55073">
    <property type="entry name" value="Nucleotide cyclase"/>
    <property type="match status" value="1"/>
</dbReference>